<dbReference type="EMBL" id="JANAVB010026199">
    <property type="protein sequence ID" value="KAJ6819409.1"/>
    <property type="molecule type" value="Genomic_DNA"/>
</dbReference>
<reference evidence="1" key="2">
    <citation type="submission" date="2023-04" db="EMBL/GenBank/DDBJ databases">
        <authorList>
            <person name="Bruccoleri R.E."/>
            <person name="Oakeley E.J."/>
            <person name="Faust A.-M."/>
            <person name="Dessus-Babus S."/>
            <person name="Altorfer M."/>
            <person name="Burckhardt D."/>
            <person name="Oertli M."/>
            <person name="Naumann U."/>
            <person name="Petersen F."/>
            <person name="Wong J."/>
        </authorList>
    </citation>
    <scope>NUCLEOTIDE SEQUENCE</scope>
    <source>
        <strain evidence="1">GSM-AAB239-AS_SAM_17_03QT</strain>
        <tissue evidence="1">Leaf</tissue>
    </source>
</reference>
<keyword evidence="1" id="KW-0418">Kinase</keyword>
<gene>
    <name evidence="1" type="ORF">M6B38_402005</name>
</gene>
<evidence type="ECO:0000313" key="2">
    <source>
        <dbReference type="Proteomes" id="UP001140949"/>
    </source>
</evidence>
<name>A0AAX6FSN4_IRIPA</name>
<comment type="caution">
    <text evidence="1">The sequence shown here is derived from an EMBL/GenBank/DDBJ whole genome shotgun (WGS) entry which is preliminary data.</text>
</comment>
<evidence type="ECO:0000313" key="1">
    <source>
        <dbReference type="EMBL" id="KAJ6819409.1"/>
    </source>
</evidence>
<dbReference type="GO" id="GO:0016301">
    <property type="term" value="F:kinase activity"/>
    <property type="evidence" value="ECO:0007669"/>
    <property type="project" value="UniProtKB-KW"/>
</dbReference>
<organism evidence="1 2">
    <name type="scientific">Iris pallida</name>
    <name type="common">Sweet iris</name>
    <dbReference type="NCBI Taxonomy" id="29817"/>
    <lineage>
        <taxon>Eukaryota</taxon>
        <taxon>Viridiplantae</taxon>
        <taxon>Streptophyta</taxon>
        <taxon>Embryophyta</taxon>
        <taxon>Tracheophyta</taxon>
        <taxon>Spermatophyta</taxon>
        <taxon>Magnoliopsida</taxon>
        <taxon>Liliopsida</taxon>
        <taxon>Asparagales</taxon>
        <taxon>Iridaceae</taxon>
        <taxon>Iridoideae</taxon>
        <taxon>Irideae</taxon>
        <taxon>Iris</taxon>
    </lineage>
</organism>
<reference evidence="1" key="1">
    <citation type="journal article" date="2023" name="GigaByte">
        <title>Genome assembly of the bearded iris, Iris pallida Lam.</title>
        <authorList>
            <person name="Bruccoleri R.E."/>
            <person name="Oakeley E.J."/>
            <person name="Faust A.M.E."/>
            <person name="Altorfer M."/>
            <person name="Dessus-Babus S."/>
            <person name="Burckhardt D."/>
            <person name="Oertli M."/>
            <person name="Naumann U."/>
            <person name="Petersen F."/>
            <person name="Wong J."/>
        </authorList>
    </citation>
    <scope>NUCLEOTIDE SEQUENCE</scope>
    <source>
        <strain evidence="1">GSM-AAB239-AS_SAM_17_03QT</strain>
    </source>
</reference>
<dbReference type="AlphaFoldDB" id="A0AAX6FSN4"/>
<accession>A0AAX6FSN4</accession>
<protein>
    <submittedName>
        <fullName evidence="1">Proline-rich receptor-like protein kinase PERK3</fullName>
    </submittedName>
</protein>
<keyword evidence="1" id="KW-0675">Receptor</keyword>
<sequence length="198" mass="22350">MGRRGRSGPHAVAAPGSGTVVVGASRRRTFSSEVAHRRWRRRVTLTRAGPPMAGRRLPTPRWPEIEAARDLRKVGSGLRLRRWSDGRGRGHNSGRERGAQIRGRAWRRAVWLGRIWQGAGVPRWLRTGCCSSDTTGGRGGESGCGEDRVLLGRSWPLLWGRAPMAQSRRRGVRWISHWPVRENRGRFRPRQSDEATDR</sequence>
<keyword evidence="2" id="KW-1185">Reference proteome</keyword>
<dbReference type="Proteomes" id="UP001140949">
    <property type="component" value="Unassembled WGS sequence"/>
</dbReference>
<keyword evidence="1" id="KW-0808">Transferase</keyword>
<proteinExistence type="predicted"/>